<evidence type="ECO:0000313" key="3">
    <source>
        <dbReference type="EMBL" id="AWT25096.1"/>
    </source>
</evidence>
<dbReference type="InterPro" id="IPR023286">
    <property type="entry name" value="ABATE_dom_sf"/>
</dbReference>
<dbReference type="InterPro" id="IPR010852">
    <property type="entry name" value="ABATE"/>
</dbReference>
<proteinExistence type="predicted"/>
<dbReference type="SUPFAM" id="SSF160904">
    <property type="entry name" value="Jann2411-like"/>
    <property type="match status" value="1"/>
</dbReference>
<dbReference type="InterPro" id="IPR021005">
    <property type="entry name" value="Znf_CGNR"/>
</dbReference>
<accession>A0A2Z3YMB1</accession>
<dbReference type="EMBL" id="CP024988">
    <property type="protein sequence ID" value="AWT25096.1"/>
    <property type="molecule type" value="Genomic_DNA"/>
</dbReference>
<dbReference type="Pfam" id="PF11706">
    <property type="entry name" value="zf-CGNR"/>
    <property type="match status" value="1"/>
</dbReference>
<dbReference type="PANTHER" id="PTHR35525">
    <property type="entry name" value="BLL6575 PROTEIN"/>
    <property type="match status" value="1"/>
</dbReference>
<evidence type="ECO:0000259" key="2">
    <source>
        <dbReference type="Pfam" id="PF11706"/>
    </source>
</evidence>
<protein>
    <recommendedName>
        <fullName evidence="2">Zinc finger CGNR domain-containing protein</fullName>
    </recommendedName>
</protein>
<evidence type="ECO:0000313" key="4">
    <source>
        <dbReference type="Proteomes" id="UP000247696"/>
    </source>
</evidence>
<keyword evidence="4" id="KW-1185">Reference proteome</keyword>
<gene>
    <name evidence="3" type="ORF">Csp1_02700</name>
</gene>
<feature type="domain" description="Zinc finger CGNR" evidence="2">
    <location>
        <begin position="170"/>
        <end position="212"/>
    </location>
</feature>
<organism evidence="3 4">
    <name type="scientific">Corynebacterium provencense</name>
    <dbReference type="NCBI Taxonomy" id="1737425"/>
    <lineage>
        <taxon>Bacteria</taxon>
        <taxon>Bacillati</taxon>
        <taxon>Actinomycetota</taxon>
        <taxon>Actinomycetes</taxon>
        <taxon>Mycobacteriales</taxon>
        <taxon>Corynebacteriaceae</taxon>
        <taxon>Corynebacterium</taxon>
    </lineage>
</organism>
<evidence type="ECO:0000256" key="1">
    <source>
        <dbReference type="SAM" id="MobiDB-lite"/>
    </source>
</evidence>
<dbReference type="Gene3D" id="1.10.3300.10">
    <property type="entry name" value="Jann2411-like domain"/>
    <property type="match status" value="1"/>
</dbReference>
<dbReference type="RefSeq" id="WP_130840045.1">
    <property type="nucleotide sequence ID" value="NZ_CP024988.1"/>
</dbReference>
<dbReference type="PANTHER" id="PTHR35525:SF3">
    <property type="entry name" value="BLL6575 PROTEIN"/>
    <property type="match status" value="1"/>
</dbReference>
<reference evidence="4" key="1">
    <citation type="submission" date="2017-11" db="EMBL/GenBank/DDBJ databases">
        <title>Otitis media/interna in a cat caused by the recently described species Corynebacterium provencense.</title>
        <authorList>
            <person name="Kittl S."/>
            <person name="Brodard I."/>
            <person name="Rychener L."/>
            <person name="Jores J."/>
            <person name="Roosje P."/>
            <person name="Gobeli Brawand S."/>
        </authorList>
    </citation>
    <scope>NUCLEOTIDE SEQUENCE [LARGE SCALE GENOMIC DNA]</scope>
    <source>
        <strain evidence="4">17KM38</strain>
    </source>
</reference>
<dbReference type="AlphaFoldDB" id="A0A2Z3YMB1"/>
<dbReference type="Proteomes" id="UP000247696">
    <property type="component" value="Chromosome"/>
</dbReference>
<feature type="compositionally biased region" description="Basic and acidic residues" evidence="1">
    <location>
        <begin position="1"/>
        <end position="10"/>
    </location>
</feature>
<dbReference type="Pfam" id="PF07336">
    <property type="entry name" value="ABATE"/>
    <property type="match status" value="1"/>
</dbReference>
<name>A0A2Z3YMB1_9CORY</name>
<dbReference type="KEGG" id="cpre:Csp1_02700"/>
<feature type="region of interest" description="Disordered" evidence="1">
    <location>
        <begin position="1"/>
        <end position="28"/>
    </location>
</feature>
<sequence>MTHEPHHPDRLAVFSGHPSDDSPDAPTSVPARVLDKVFVTETLGLSFIATVAQWGGAEADRLYSPDRLGEWLDMVGLPPLRRTVNRAEQDVLADLRRAVYRTVMARLAGGVADRGDLCLLNEYAGLPRIRPVIAEDAWNLTYPQGMSFASLLSELSNSALDAVAGPWSGRMRRCERSPCTHVFIDKTAAGRRRWCTSEGCGNVARARAHRSRV</sequence>
<dbReference type="STRING" id="1737425.GCA_900049755_02380"/>